<dbReference type="Proteomes" id="UP000175971">
    <property type="component" value="Unassembled WGS sequence"/>
</dbReference>
<dbReference type="AlphaFoldDB" id="A0A1E7LPL5"/>
<reference evidence="1 2" key="1">
    <citation type="journal article" date="2016" name="Front. Microbiol.">
        <title>Comparative Genomics Analysis of Streptomyces Species Reveals Their Adaptation to the Marine Environment and Their Diversity at the Genomic Level.</title>
        <authorList>
            <person name="Tian X."/>
            <person name="Zhang Z."/>
            <person name="Yang T."/>
            <person name="Chen M."/>
            <person name="Li J."/>
            <person name="Chen F."/>
            <person name="Yang J."/>
            <person name="Li W."/>
            <person name="Zhang B."/>
            <person name="Zhang Z."/>
            <person name="Wu J."/>
            <person name="Zhang C."/>
            <person name="Long L."/>
            <person name="Xiao J."/>
        </authorList>
    </citation>
    <scope>NUCLEOTIDE SEQUENCE [LARGE SCALE GENOMIC DNA]</scope>
    <source>
        <strain evidence="1 2">SCSIO M10372</strain>
    </source>
</reference>
<protein>
    <submittedName>
        <fullName evidence="1">Uncharacterized protein</fullName>
    </submittedName>
</protein>
<evidence type="ECO:0000313" key="1">
    <source>
        <dbReference type="EMBL" id="OEV18154.1"/>
    </source>
</evidence>
<gene>
    <name evidence="1" type="ORF">AN221_23720</name>
</gene>
<organism evidence="1 2">
    <name type="scientific">Streptomyces nanshensis</name>
    <dbReference type="NCBI Taxonomy" id="518642"/>
    <lineage>
        <taxon>Bacteria</taxon>
        <taxon>Bacillati</taxon>
        <taxon>Actinomycetota</taxon>
        <taxon>Actinomycetes</taxon>
        <taxon>Kitasatosporales</taxon>
        <taxon>Streptomycetaceae</taxon>
        <taxon>Streptomyces</taxon>
    </lineage>
</organism>
<accession>A0A1E7LPL5</accession>
<keyword evidence="2" id="KW-1185">Reference proteome</keyword>
<dbReference type="RefSeq" id="WP_070202588.1">
    <property type="nucleotide sequence ID" value="NZ_LJGZ01000094.1"/>
</dbReference>
<dbReference type="EMBL" id="LJGZ01000094">
    <property type="protein sequence ID" value="OEV18154.1"/>
    <property type="molecule type" value="Genomic_DNA"/>
</dbReference>
<name>A0A1E7LPL5_9ACTN</name>
<comment type="caution">
    <text evidence="1">The sequence shown here is derived from an EMBL/GenBank/DDBJ whole genome shotgun (WGS) entry which is preliminary data.</text>
</comment>
<proteinExistence type="predicted"/>
<evidence type="ECO:0000313" key="2">
    <source>
        <dbReference type="Proteomes" id="UP000175971"/>
    </source>
</evidence>
<sequence length="105" mass="11173">MSKPNKKVLRLSTLRQSAEERGTADIPFEGVDGEMYSIPGPQFWPDSAHEAASVNDVPGMGRALLGEQYDAFTKGGNRSADLALVVEAYAEEQGVTLGESEGSQG</sequence>
<dbReference type="OrthoDB" id="4221532at2"/>